<evidence type="ECO:0000259" key="2">
    <source>
        <dbReference type="Pfam" id="PF13845"/>
    </source>
</evidence>
<dbReference type="Proteomes" id="UP000660611">
    <property type="component" value="Unassembled WGS sequence"/>
</dbReference>
<keyword evidence="4" id="KW-1185">Reference proteome</keyword>
<organism evidence="3 4">
    <name type="scientific">Dactylosporangium siamense</name>
    <dbReference type="NCBI Taxonomy" id="685454"/>
    <lineage>
        <taxon>Bacteria</taxon>
        <taxon>Bacillati</taxon>
        <taxon>Actinomycetota</taxon>
        <taxon>Actinomycetes</taxon>
        <taxon>Micromonosporales</taxon>
        <taxon>Micromonosporaceae</taxon>
        <taxon>Dactylosporangium</taxon>
    </lineage>
</organism>
<evidence type="ECO:0000313" key="3">
    <source>
        <dbReference type="EMBL" id="GIG47863.1"/>
    </source>
</evidence>
<dbReference type="Pfam" id="PF13845">
    <property type="entry name" value="Septum_form"/>
    <property type="match status" value="1"/>
</dbReference>
<evidence type="ECO:0000256" key="1">
    <source>
        <dbReference type="SAM" id="SignalP"/>
    </source>
</evidence>
<dbReference type="EMBL" id="BONQ01000089">
    <property type="protein sequence ID" value="GIG47863.1"/>
    <property type="molecule type" value="Genomic_DNA"/>
</dbReference>
<proteinExistence type="predicted"/>
<sequence>MKRWSMTLVLSLTLVTVAACGNPAGTDGDLFNGWTALAAPSVPKPAAGECWTFTGTAEKLTVGPGLVEVDCGTSHASETIHVGEFSGTLAQGSKVPEGADLTDAFATCLTEANTFLGSDWHDGRLTLRVLPPSEKQWTGQARYFRCDLIEVSDDTGTIAARTTSLKDTLRGSRPIQIGCVKVETTSGGGIEDFIPTKCETLHNGEYAGTFYSPDARPYPSDGNARRALIQPACKTIVAKFLGLTDAQFAENKQISFAWSTATPTRWSYGDRSARCYLMLEGTLSVSRSLQGNGNQPV</sequence>
<dbReference type="RefSeq" id="WP_203849580.1">
    <property type="nucleotide sequence ID" value="NZ_BAAAVW010000019.1"/>
</dbReference>
<evidence type="ECO:0000313" key="4">
    <source>
        <dbReference type="Proteomes" id="UP000660611"/>
    </source>
</evidence>
<gene>
    <name evidence="3" type="ORF">Dsi01nite_059040</name>
</gene>
<feature type="domain" description="Septum formation-related" evidence="2">
    <location>
        <begin position="48"/>
        <end position="275"/>
    </location>
</feature>
<protein>
    <recommendedName>
        <fullName evidence="2">Septum formation-related domain-containing protein</fullName>
    </recommendedName>
</protein>
<dbReference type="InterPro" id="IPR026004">
    <property type="entry name" value="Septum_form"/>
</dbReference>
<dbReference type="PROSITE" id="PS51257">
    <property type="entry name" value="PROKAR_LIPOPROTEIN"/>
    <property type="match status" value="1"/>
</dbReference>
<feature type="signal peptide" evidence="1">
    <location>
        <begin position="1"/>
        <end position="18"/>
    </location>
</feature>
<feature type="chain" id="PRO_5039271037" description="Septum formation-related domain-containing protein" evidence="1">
    <location>
        <begin position="19"/>
        <end position="297"/>
    </location>
</feature>
<name>A0A919UEQ4_9ACTN</name>
<comment type="caution">
    <text evidence="3">The sequence shown here is derived from an EMBL/GenBank/DDBJ whole genome shotgun (WGS) entry which is preliminary data.</text>
</comment>
<dbReference type="AlphaFoldDB" id="A0A919UEQ4"/>
<accession>A0A919UEQ4</accession>
<keyword evidence="1" id="KW-0732">Signal</keyword>
<reference evidence="3" key="1">
    <citation type="submission" date="2021-01" db="EMBL/GenBank/DDBJ databases">
        <title>Whole genome shotgun sequence of Dactylosporangium siamense NBRC 106093.</title>
        <authorList>
            <person name="Komaki H."/>
            <person name="Tamura T."/>
        </authorList>
    </citation>
    <scope>NUCLEOTIDE SEQUENCE</scope>
    <source>
        <strain evidence="3">NBRC 106093</strain>
    </source>
</reference>